<evidence type="ECO:0008006" key="3">
    <source>
        <dbReference type="Google" id="ProtNLM"/>
    </source>
</evidence>
<reference evidence="1 2" key="1">
    <citation type="submission" date="2020-08" db="EMBL/GenBank/DDBJ databases">
        <title>Genomic Encyclopedia of Type Strains, Phase IV (KMG-IV): sequencing the most valuable type-strain genomes for metagenomic binning, comparative biology and taxonomic classification.</title>
        <authorList>
            <person name="Goeker M."/>
        </authorList>
    </citation>
    <scope>NUCLEOTIDE SEQUENCE [LARGE SCALE GENOMIC DNA]</scope>
    <source>
        <strain evidence="1 2">DSM 104969</strain>
    </source>
</reference>
<keyword evidence="2" id="KW-1185">Reference proteome</keyword>
<sequence>MTNSQEIVKADSYWTTPQSTYEQRRTDFLNYCIENGVKDGLYGIFTQVARFTNGIQPDEAYVQKALEVIKSNRDCNDFTMNGLLRLKYLDKEKNMLPEDTNKKIEDRILDFKYWWNDIRPDTTYRCYHTENHQALYHTAELLAGQLYKDRKFKSGLTGREHIEHAELLLKRWLDFRFGFGFSEWLSSYYEVDILVLANIYDFAEDEYLRTRARMVLDLLMFDLALNNFHGTLGSTSGRIYVSSLITGHHAMSPTLKLVFGEGQYLPENIVSNSVLCSSSYRCPDIIEEIATDYSVDMLNRQKMSIEVDDASKYGLSTDNELDTHLFWGMQEFIHPKVVRMSKEMSNKYGIYPYKNYDDYIREYDTQIERYGKIVNARLDRFALSEANIETYRTSHYMLSCSFDYRVGAPGYQQHIWQANIDNHALVFTNHPGNRTLRFNPNYWAGNASMPRAVQHKNVVICIYNSSGDEGLDFTHAYFPKQAFNEVIQKRNWTFGKKGTGYIALYSQHPTEWQADDKGNINDLIVKGKQNVWICEMGSQKDWGSFSGFVEAISNSVVNCNDTEVTYISPKTGTMKFGWDEPFEIEGKIIPLKTGYRYDNPYSKTKFDSKHVEIKKGKKSLTLNFISGERREAF</sequence>
<evidence type="ECO:0000313" key="1">
    <source>
        <dbReference type="EMBL" id="MBB4034910.1"/>
    </source>
</evidence>
<name>A0A840CG15_9BACT</name>
<dbReference type="RefSeq" id="WP_246347977.1">
    <property type="nucleotide sequence ID" value="NZ_JACIEP010000002.1"/>
</dbReference>
<comment type="caution">
    <text evidence="1">The sequence shown here is derived from an EMBL/GenBank/DDBJ whole genome shotgun (WGS) entry which is preliminary data.</text>
</comment>
<organism evidence="1 2">
    <name type="scientific">Dysgonomonas hofstadii</name>
    <dbReference type="NCBI Taxonomy" id="637886"/>
    <lineage>
        <taxon>Bacteria</taxon>
        <taxon>Pseudomonadati</taxon>
        <taxon>Bacteroidota</taxon>
        <taxon>Bacteroidia</taxon>
        <taxon>Bacteroidales</taxon>
        <taxon>Dysgonomonadaceae</taxon>
        <taxon>Dysgonomonas</taxon>
    </lineage>
</organism>
<evidence type="ECO:0000313" key="2">
    <source>
        <dbReference type="Proteomes" id="UP000555103"/>
    </source>
</evidence>
<accession>A0A840CG15</accession>
<gene>
    <name evidence="1" type="ORF">GGR21_000797</name>
</gene>
<protein>
    <recommendedName>
        <fullName evidence="3">Heparinase II/III-like protein</fullName>
    </recommendedName>
</protein>
<dbReference type="EMBL" id="JACIEP010000002">
    <property type="protein sequence ID" value="MBB4034910.1"/>
    <property type="molecule type" value="Genomic_DNA"/>
</dbReference>
<dbReference type="AlphaFoldDB" id="A0A840CG15"/>
<proteinExistence type="predicted"/>
<dbReference type="Proteomes" id="UP000555103">
    <property type="component" value="Unassembled WGS sequence"/>
</dbReference>